<dbReference type="InterPro" id="IPR051122">
    <property type="entry name" value="SDR_DHRS6-like"/>
</dbReference>
<dbReference type="FunFam" id="3.40.50.720:FF:000084">
    <property type="entry name" value="Short-chain dehydrogenase reductase"/>
    <property type="match status" value="1"/>
</dbReference>
<reference evidence="3 4" key="1">
    <citation type="submission" date="2018-07" db="EMBL/GenBank/DDBJ databases">
        <title>Thalassococcus profundi sp. nov., a marine bacterium isolated from deep seawater of Okinawa Trough.</title>
        <authorList>
            <person name="Yu M."/>
        </authorList>
    </citation>
    <scope>NUCLEOTIDE SEQUENCE [LARGE SCALE GENOMIC DNA]</scope>
    <source>
        <strain evidence="3 4">WRAS1</strain>
    </source>
</reference>
<dbReference type="Pfam" id="PF13561">
    <property type="entry name" value="adh_short_C2"/>
    <property type="match status" value="1"/>
</dbReference>
<dbReference type="PROSITE" id="PS00061">
    <property type="entry name" value="ADH_SHORT"/>
    <property type="match status" value="1"/>
</dbReference>
<dbReference type="InterPro" id="IPR036291">
    <property type="entry name" value="NAD(P)-bd_dom_sf"/>
</dbReference>
<keyword evidence="2" id="KW-0560">Oxidoreductase</keyword>
<dbReference type="EMBL" id="QPMK01000019">
    <property type="protein sequence ID" value="RDD64631.1"/>
    <property type="molecule type" value="Genomic_DNA"/>
</dbReference>
<proteinExistence type="inferred from homology"/>
<evidence type="ECO:0000256" key="2">
    <source>
        <dbReference type="ARBA" id="ARBA00023002"/>
    </source>
</evidence>
<dbReference type="GO" id="GO:0016491">
    <property type="term" value="F:oxidoreductase activity"/>
    <property type="evidence" value="ECO:0007669"/>
    <property type="project" value="UniProtKB-KW"/>
</dbReference>
<name>A0A369TH12_9RHOB</name>
<dbReference type="InterPro" id="IPR002347">
    <property type="entry name" value="SDR_fam"/>
</dbReference>
<comment type="caution">
    <text evidence="3">The sequence shown here is derived from an EMBL/GenBank/DDBJ whole genome shotgun (WGS) entry which is preliminary data.</text>
</comment>
<accession>A0A369TH12</accession>
<evidence type="ECO:0000313" key="3">
    <source>
        <dbReference type="EMBL" id="RDD64631.1"/>
    </source>
</evidence>
<dbReference type="InterPro" id="IPR020904">
    <property type="entry name" value="Sc_DH/Rdtase_CS"/>
</dbReference>
<dbReference type="PANTHER" id="PTHR43477:SF1">
    <property type="entry name" value="DIHYDROANTICAPSIN 7-DEHYDROGENASE"/>
    <property type="match status" value="1"/>
</dbReference>
<dbReference type="AlphaFoldDB" id="A0A369TH12"/>
<dbReference type="PANTHER" id="PTHR43477">
    <property type="entry name" value="DIHYDROANTICAPSIN 7-DEHYDROGENASE"/>
    <property type="match status" value="1"/>
</dbReference>
<dbReference type="OrthoDB" id="9793325at2"/>
<dbReference type="RefSeq" id="WP_114512516.1">
    <property type="nucleotide sequence ID" value="NZ_QPMK01000019.1"/>
</dbReference>
<dbReference type="SUPFAM" id="SSF51735">
    <property type="entry name" value="NAD(P)-binding Rossmann-fold domains"/>
    <property type="match status" value="1"/>
</dbReference>
<evidence type="ECO:0000256" key="1">
    <source>
        <dbReference type="ARBA" id="ARBA00006484"/>
    </source>
</evidence>
<sequence>MDLGLSGRRILITGATGGIGFETAKILADAGVRLTITDLNADAVASAADKVGATGLASDLSSKDGVDALLAEAGTDFDGLVHLAGVTGAKGDPMTMTEDDWQEALDIDFMSSVRLVRHLGPRMVERGWGRMVFVTSENVAQPYADETVYNAAKSALLSFAKSVAMAHSGKGLLVNCVAPAFIETPMTDGMMEKRAKAEGTSVDETIQDFLKEERPFLKLGRRGKPEEVAPVIAFLASELSSFVTGANWRVDGGSVGSINV</sequence>
<evidence type="ECO:0000313" key="4">
    <source>
        <dbReference type="Proteomes" id="UP000253977"/>
    </source>
</evidence>
<dbReference type="PRINTS" id="PR00081">
    <property type="entry name" value="GDHRDH"/>
</dbReference>
<keyword evidence="4" id="KW-1185">Reference proteome</keyword>
<dbReference type="Proteomes" id="UP000253977">
    <property type="component" value="Unassembled WGS sequence"/>
</dbReference>
<dbReference type="Gene3D" id="3.40.50.720">
    <property type="entry name" value="NAD(P)-binding Rossmann-like Domain"/>
    <property type="match status" value="1"/>
</dbReference>
<gene>
    <name evidence="3" type="ORF">DU478_18865</name>
</gene>
<organism evidence="3 4">
    <name type="scientific">Thalassococcus profundi</name>
    <dbReference type="NCBI Taxonomy" id="2282382"/>
    <lineage>
        <taxon>Bacteria</taxon>
        <taxon>Pseudomonadati</taxon>
        <taxon>Pseudomonadota</taxon>
        <taxon>Alphaproteobacteria</taxon>
        <taxon>Rhodobacterales</taxon>
        <taxon>Roseobacteraceae</taxon>
        <taxon>Thalassococcus</taxon>
    </lineage>
</organism>
<protein>
    <submittedName>
        <fullName evidence="3">SDR family NAD(P)-dependent oxidoreductase</fullName>
    </submittedName>
</protein>
<comment type="similarity">
    <text evidence="1">Belongs to the short-chain dehydrogenases/reductases (SDR) family.</text>
</comment>